<sequence>MTDSIEPCPNCETDVLVAGAQGPYYRWKCHGCGERWGANPTEPIAYDAVDQWYEPRSPDGTRLHTDRNCPATDAVMTHSPGEARECRHTRCLTCGHEVVES</sequence>
<dbReference type="RefSeq" id="YP_919065.1">
    <property type="nucleotide sequence ID" value="NC_008695.1"/>
</dbReference>
<proteinExistence type="predicted"/>
<reference evidence="1 2" key="1">
    <citation type="journal article" date="2007" name="BMC Genomics">
        <title>Sequence analysis of an Archaeal virus isolated from a hypersaline lake in Inner Mongolia, China.</title>
        <authorList>
            <person name="Pagaling E."/>
            <person name="Haigh R."/>
            <person name="Grant W.D."/>
            <person name="Cowan D.A."/>
            <person name="Jones B.E."/>
            <person name="Ma Y."/>
            <person name="Ventosa A."/>
            <person name="Heaphy S."/>
        </authorList>
    </citation>
    <scope>NUCLEOTIDE SEQUENCE</scope>
</reference>
<evidence type="ECO:0000313" key="1">
    <source>
        <dbReference type="EMBL" id="CAL92460.1"/>
    </source>
</evidence>
<accession>A0ZYQ1</accession>
<name>A0ZYQ1_9CAUD</name>
<dbReference type="EMBL" id="AM419438">
    <property type="protein sequence ID" value="CAL92460.1"/>
    <property type="molecule type" value="Genomic_DNA"/>
</dbReference>
<protein>
    <submittedName>
        <fullName evidence="1">Uncharacterized protein</fullName>
    </submittedName>
</protein>
<dbReference type="KEGG" id="vg:4606059"/>
<dbReference type="GeneID" id="4606059"/>
<evidence type="ECO:0000313" key="2">
    <source>
        <dbReference type="Proteomes" id="UP000002272"/>
    </source>
</evidence>
<keyword evidence="2" id="KW-1185">Reference proteome</keyword>
<organism evidence="1 2">
    <name type="scientific">Halorubrum virus BJ1</name>
    <dbReference type="NCBI Taxonomy" id="416419"/>
    <lineage>
        <taxon>Viruses</taxon>
        <taxon>Duplodnaviria</taxon>
        <taxon>Heunggongvirae</taxon>
        <taxon>Uroviricota</taxon>
        <taxon>Caudoviricetes</taxon>
        <taxon>Kirjokansivirales</taxon>
        <taxon>Graaviviridae</taxon>
        <taxon>Beejeyvirus</taxon>
        <taxon>Beejeyvirus bagaejinnorense</taxon>
        <taxon>Beejeyvirus BJ1</taxon>
    </lineage>
</organism>
<dbReference type="Proteomes" id="UP000002272">
    <property type="component" value="Segment"/>
</dbReference>